<dbReference type="InterPro" id="IPR029058">
    <property type="entry name" value="AB_hydrolase_fold"/>
</dbReference>
<dbReference type="EMBL" id="CDMY01000459">
    <property type="protein sequence ID" value="CEM14835.1"/>
    <property type="molecule type" value="Genomic_DNA"/>
</dbReference>
<dbReference type="InParanoid" id="A0A0G4FLF2"/>
<feature type="domain" description="Alpha/beta hydrolase fold-5" evidence="2">
    <location>
        <begin position="456"/>
        <end position="648"/>
    </location>
</feature>
<name>A0A0G4FLF2_VITBC</name>
<dbReference type="SUPFAM" id="SSF53474">
    <property type="entry name" value="alpha/beta-Hydrolases"/>
    <property type="match status" value="2"/>
</dbReference>
<keyword evidence="1" id="KW-0732">Signal</keyword>
<reference evidence="3 4" key="1">
    <citation type="submission" date="2014-11" db="EMBL/GenBank/DDBJ databases">
        <authorList>
            <person name="Zhu J."/>
            <person name="Qi W."/>
            <person name="Song R."/>
        </authorList>
    </citation>
    <scope>NUCLEOTIDE SEQUENCE [LARGE SCALE GENOMIC DNA]</scope>
</reference>
<dbReference type="AlphaFoldDB" id="A0A0G4FLF2"/>
<dbReference type="InterPro" id="IPR029059">
    <property type="entry name" value="AB_hydrolase_5"/>
</dbReference>
<dbReference type="Proteomes" id="UP000041254">
    <property type="component" value="Unassembled WGS sequence"/>
</dbReference>
<dbReference type="PhylomeDB" id="A0A0G4FLF2"/>
<accession>A0A0G4FLF2</accession>
<feature type="signal peptide" evidence="1">
    <location>
        <begin position="1"/>
        <end position="16"/>
    </location>
</feature>
<protein>
    <recommendedName>
        <fullName evidence="2">Alpha/beta hydrolase fold-5 domain-containing protein</fullName>
    </recommendedName>
</protein>
<feature type="chain" id="PRO_5005188770" description="Alpha/beta hydrolase fold-5 domain-containing protein" evidence="1">
    <location>
        <begin position="17"/>
        <end position="670"/>
    </location>
</feature>
<dbReference type="VEuPathDB" id="CryptoDB:Vbra_9305"/>
<dbReference type="Pfam" id="PF12695">
    <property type="entry name" value="Abhydrolase_5"/>
    <property type="match status" value="1"/>
</dbReference>
<keyword evidence="4" id="KW-1185">Reference proteome</keyword>
<gene>
    <name evidence="3" type="ORF">Vbra_9305</name>
</gene>
<evidence type="ECO:0000313" key="4">
    <source>
        <dbReference type="Proteomes" id="UP000041254"/>
    </source>
</evidence>
<dbReference type="Gene3D" id="3.40.50.1820">
    <property type="entry name" value="alpha/beta hydrolase"/>
    <property type="match status" value="1"/>
</dbReference>
<evidence type="ECO:0000256" key="1">
    <source>
        <dbReference type="SAM" id="SignalP"/>
    </source>
</evidence>
<evidence type="ECO:0000259" key="2">
    <source>
        <dbReference type="Pfam" id="PF12695"/>
    </source>
</evidence>
<dbReference type="GO" id="GO:0016787">
    <property type="term" value="F:hydrolase activity"/>
    <property type="evidence" value="ECO:0007669"/>
    <property type="project" value="InterPro"/>
</dbReference>
<sequence length="670" mass="72860">MLPAATALLLACLLLALPILCPSYPAAKATSSSSSSSSDHDDDESVTEVLSDLLDFLQTTTDERDGTAGQSEGSVKRLCRPIKAVEPFLNSSETVEVTLDLDAYVFRGLLPEPFAALGDDAFRGGTVLIGEPHIDYRSYAPLAHRMTARGVEIRGGVPVGPTLIILPPCTPCLDRQSYKKAPLPCQACAGLIVELLNRYELDTWALIGVGEGALAASIFAETHHPRVKGLSLIAGYPDKSVDLVAKNILVQVFAGDDDEVYPAREIAKRLDGLPLETLFESFANTTHEDFSWSEVPCDPEERDVPLLLAKDKAEFAPNARLATRDNITHTMILGTFSTTFYHNIVALEFAEASLMIHENLAVEYDSFPHSRLVDPAPAEGDASVSPECILYCPGPKIWVAGLSAMIFGLYYAEVTVPGRDWLNDESSLNEGDGVTTRFDEEFSWWVYEGPKPYKAGLIFFIGAHVPPEAYAVLLRRVARLGYFIVSPYHPILLSPLNANEAGTIVLKELGETVDDWFAVGHSAGGVSVGDFCEANTALAIPGAEPPRLLGGIILSGVFGFSNFTQLAEDGDKGAEALRFLTVVGTRDFANVLQPEDPDRVVSRIEASMKTVIPEGNLRDEYITDGTHYQFGAYGYQPPFKTERICDADQQQQGVELMDSFMTDVLAERAN</sequence>
<organism evidence="3 4">
    <name type="scientific">Vitrella brassicaformis (strain CCMP3155)</name>
    <dbReference type="NCBI Taxonomy" id="1169540"/>
    <lineage>
        <taxon>Eukaryota</taxon>
        <taxon>Sar</taxon>
        <taxon>Alveolata</taxon>
        <taxon>Colpodellida</taxon>
        <taxon>Vitrellaceae</taxon>
        <taxon>Vitrella</taxon>
    </lineage>
</organism>
<proteinExistence type="predicted"/>
<evidence type="ECO:0000313" key="3">
    <source>
        <dbReference type="EMBL" id="CEM14835.1"/>
    </source>
</evidence>